<dbReference type="GO" id="GO:0061630">
    <property type="term" value="F:ubiquitin protein ligase activity"/>
    <property type="evidence" value="ECO:0007669"/>
    <property type="project" value="UniProtKB-EC"/>
</dbReference>
<gene>
    <name evidence="12" type="ORF">EJB05_33787</name>
</gene>
<accession>A0A5J9U290</accession>
<dbReference type="AlphaFoldDB" id="A0A5J9U290"/>
<comment type="similarity">
    <text evidence="3">Belongs to the SINA (Seven in absentia) family.</text>
</comment>
<evidence type="ECO:0000256" key="6">
    <source>
        <dbReference type="ARBA" id="ARBA00022723"/>
    </source>
</evidence>
<dbReference type="Proteomes" id="UP000324897">
    <property type="component" value="Chromosome 7"/>
</dbReference>
<comment type="pathway">
    <text evidence="2">Protein modification; protein ubiquitination.</text>
</comment>
<dbReference type="InterPro" id="IPR013010">
    <property type="entry name" value="Znf_SIAH"/>
</dbReference>
<reference evidence="12 13" key="1">
    <citation type="journal article" date="2019" name="Sci. Rep.">
        <title>A high-quality genome of Eragrostis curvula grass provides insights into Poaceae evolution and supports new strategies to enhance forage quality.</title>
        <authorList>
            <person name="Carballo J."/>
            <person name="Santos B.A.C.M."/>
            <person name="Zappacosta D."/>
            <person name="Garbus I."/>
            <person name="Selva J.P."/>
            <person name="Gallo C.A."/>
            <person name="Diaz A."/>
            <person name="Albertini E."/>
            <person name="Caccamo M."/>
            <person name="Echenique V."/>
        </authorList>
    </citation>
    <scope>NUCLEOTIDE SEQUENCE [LARGE SCALE GENOMIC DNA]</scope>
    <source>
        <strain evidence="13">cv. Victoria</strain>
        <tissue evidence="12">Leaf</tissue>
    </source>
</reference>
<evidence type="ECO:0000256" key="4">
    <source>
        <dbReference type="ARBA" id="ARBA00012483"/>
    </source>
</evidence>
<sequence length="176" mass="19747">MEMVTVEDTDPFDCVVCCHPLKPPIFECENGHPLCSSCRDKLAPVGKCHMCRVFTHGYRRSRAMEHLVEALYVRCPNAAHGCNVKPLYYDLASHRQACPHAPCHYPGETCSFVGTTKQLVERITGSHGWSCTTRTVKKAIKARARQAAQIRLVLGSIRACFVWNPPFLAELRSAEF</sequence>
<keyword evidence="7 10" id="KW-0863">Zinc-finger</keyword>
<dbReference type="EC" id="2.3.2.27" evidence="4"/>
<evidence type="ECO:0000256" key="9">
    <source>
        <dbReference type="ARBA" id="ARBA00022833"/>
    </source>
</evidence>
<dbReference type="PANTHER" id="PTHR10315:SF96">
    <property type="entry name" value="SIAH-TYPE DOMAIN-CONTAINING PROTEIN"/>
    <property type="match status" value="1"/>
</dbReference>
<dbReference type="GO" id="GO:0005737">
    <property type="term" value="C:cytoplasm"/>
    <property type="evidence" value="ECO:0007669"/>
    <property type="project" value="TreeGrafter"/>
</dbReference>
<name>A0A5J9U290_9POAL</name>
<evidence type="ECO:0000313" key="12">
    <source>
        <dbReference type="EMBL" id="TVU17736.1"/>
    </source>
</evidence>
<keyword evidence="5" id="KW-0808">Transferase</keyword>
<dbReference type="SUPFAM" id="SSF49599">
    <property type="entry name" value="TRAF domain-like"/>
    <property type="match status" value="1"/>
</dbReference>
<dbReference type="Pfam" id="PF21362">
    <property type="entry name" value="Sina_RING"/>
    <property type="match status" value="1"/>
</dbReference>
<organism evidence="12 13">
    <name type="scientific">Eragrostis curvula</name>
    <name type="common">weeping love grass</name>
    <dbReference type="NCBI Taxonomy" id="38414"/>
    <lineage>
        <taxon>Eukaryota</taxon>
        <taxon>Viridiplantae</taxon>
        <taxon>Streptophyta</taxon>
        <taxon>Embryophyta</taxon>
        <taxon>Tracheophyta</taxon>
        <taxon>Spermatophyta</taxon>
        <taxon>Magnoliopsida</taxon>
        <taxon>Liliopsida</taxon>
        <taxon>Poales</taxon>
        <taxon>Poaceae</taxon>
        <taxon>PACMAD clade</taxon>
        <taxon>Chloridoideae</taxon>
        <taxon>Eragrostideae</taxon>
        <taxon>Eragrostidinae</taxon>
        <taxon>Eragrostis</taxon>
    </lineage>
</organism>
<dbReference type="InterPro" id="IPR052088">
    <property type="entry name" value="E3_ubiquitin-ligase_SINA"/>
</dbReference>
<comment type="catalytic activity">
    <reaction evidence="1">
        <text>S-ubiquitinyl-[E2 ubiquitin-conjugating enzyme]-L-cysteine + [acceptor protein]-L-lysine = [E2 ubiquitin-conjugating enzyme]-L-cysteine + N(6)-ubiquitinyl-[acceptor protein]-L-lysine.</text>
        <dbReference type="EC" id="2.3.2.27"/>
    </reaction>
</comment>
<dbReference type="GO" id="GO:0008270">
    <property type="term" value="F:zinc ion binding"/>
    <property type="evidence" value="ECO:0007669"/>
    <property type="project" value="UniProtKB-KW"/>
</dbReference>
<dbReference type="InterPro" id="IPR013083">
    <property type="entry name" value="Znf_RING/FYVE/PHD"/>
</dbReference>
<dbReference type="OrthoDB" id="4788989at2759"/>
<keyword evidence="13" id="KW-1185">Reference proteome</keyword>
<evidence type="ECO:0000313" key="13">
    <source>
        <dbReference type="Proteomes" id="UP000324897"/>
    </source>
</evidence>
<evidence type="ECO:0000256" key="1">
    <source>
        <dbReference type="ARBA" id="ARBA00000900"/>
    </source>
</evidence>
<proteinExistence type="inferred from homology"/>
<dbReference type="PROSITE" id="PS51081">
    <property type="entry name" value="ZF_SIAH"/>
    <property type="match status" value="1"/>
</dbReference>
<evidence type="ECO:0000256" key="5">
    <source>
        <dbReference type="ARBA" id="ARBA00022679"/>
    </source>
</evidence>
<comment type="caution">
    <text evidence="12">The sequence shown here is derived from an EMBL/GenBank/DDBJ whole genome shotgun (WGS) entry which is preliminary data.</text>
</comment>
<evidence type="ECO:0000256" key="7">
    <source>
        <dbReference type="ARBA" id="ARBA00022771"/>
    </source>
</evidence>
<dbReference type="EMBL" id="RWGY01000029">
    <property type="protein sequence ID" value="TVU17736.1"/>
    <property type="molecule type" value="Genomic_DNA"/>
</dbReference>
<keyword evidence="9" id="KW-0862">Zinc</keyword>
<evidence type="ECO:0000259" key="11">
    <source>
        <dbReference type="PROSITE" id="PS51081"/>
    </source>
</evidence>
<keyword evidence="8" id="KW-0833">Ubl conjugation pathway</keyword>
<evidence type="ECO:0000256" key="8">
    <source>
        <dbReference type="ARBA" id="ARBA00022786"/>
    </source>
</evidence>
<evidence type="ECO:0000256" key="2">
    <source>
        <dbReference type="ARBA" id="ARBA00004906"/>
    </source>
</evidence>
<keyword evidence="6" id="KW-0479">Metal-binding</keyword>
<feature type="domain" description="SIAH-type" evidence="11">
    <location>
        <begin position="70"/>
        <end position="128"/>
    </location>
</feature>
<evidence type="ECO:0000256" key="3">
    <source>
        <dbReference type="ARBA" id="ARBA00009119"/>
    </source>
</evidence>
<dbReference type="PANTHER" id="PTHR10315">
    <property type="entry name" value="E3 UBIQUITIN PROTEIN LIGASE SIAH"/>
    <property type="match status" value="1"/>
</dbReference>
<dbReference type="InterPro" id="IPR049548">
    <property type="entry name" value="Sina-like_RING"/>
</dbReference>
<dbReference type="Gramene" id="TVU17736">
    <property type="protein sequence ID" value="TVU17736"/>
    <property type="gene ID" value="EJB05_33787"/>
</dbReference>
<protein>
    <recommendedName>
        <fullName evidence="4">RING-type E3 ubiquitin transferase</fullName>
        <ecNumber evidence="4">2.3.2.27</ecNumber>
    </recommendedName>
</protein>
<dbReference type="Gene3D" id="3.30.40.10">
    <property type="entry name" value="Zinc/RING finger domain, C3HC4 (zinc finger)"/>
    <property type="match status" value="1"/>
</dbReference>
<evidence type="ECO:0000256" key="10">
    <source>
        <dbReference type="PROSITE-ProRule" id="PRU00455"/>
    </source>
</evidence>